<proteinExistence type="predicted"/>
<evidence type="ECO:0000313" key="2">
    <source>
        <dbReference type="Proteomes" id="UP000715965"/>
    </source>
</evidence>
<dbReference type="RefSeq" id="WP_193778734.1">
    <property type="nucleotide sequence ID" value="NZ_JADDOJ010000003.1"/>
</dbReference>
<gene>
    <name evidence="1" type="ORF">IM725_01180</name>
</gene>
<protein>
    <submittedName>
        <fullName evidence="1">Phasin family protein</fullName>
    </submittedName>
</protein>
<accession>A0ABR9SA65</accession>
<dbReference type="EMBL" id="JADDOJ010000003">
    <property type="protein sequence ID" value="MBE7939181.1"/>
    <property type="molecule type" value="Genomic_DNA"/>
</dbReference>
<name>A0ABR9SA65_9BURK</name>
<comment type="caution">
    <text evidence="1">The sequence shown here is derived from an EMBL/GenBank/DDBJ whole genome shotgun (WGS) entry which is preliminary data.</text>
</comment>
<reference evidence="1 2" key="1">
    <citation type="submission" date="2020-10" db="EMBL/GenBank/DDBJ databases">
        <title>Draft genome of Ramlibacter aquaticus LMG 30558.</title>
        <authorList>
            <person name="Props R."/>
        </authorList>
    </citation>
    <scope>NUCLEOTIDE SEQUENCE [LARGE SCALE GENOMIC DNA]</scope>
    <source>
        <strain evidence="1 2">LMG 30558</strain>
    </source>
</reference>
<evidence type="ECO:0000313" key="1">
    <source>
        <dbReference type="EMBL" id="MBE7939181.1"/>
    </source>
</evidence>
<dbReference type="Proteomes" id="UP000715965">
    <property type="component" value="Unassembled WGS sequence"/>
</dbReference>
<organism evidence="1 2">
    <name type="scientific">Ramlibacter aquaticus</name>
    <dbReference type="NCBI Taxonomy" id="2780094"/>
    <lineage>
        <taxon>Bacteria</taxon>
        <taxon>Pseudomonadati</taxon>
        <taxon>Pseudomonadota</taxon>
        <taxon>Betaproteobacteria</taxon>
        <taxon>Burkholderiales</taxon>
        <taxon>Comamonadaceae</taxon>
        <taxon>Ramlibacter</taxon>
    </lineage>
</organism>
<keyword evidence="2" id="KW-1185">Reference proteome</keyword>
<sequence>MSTASKAPARPARGNGAMASAAAGATGDLWRQELVVATDMMSALFESFEALREMQARTAREAAAFHQSASRRLAQAAPADAISLEAEVGKFDLEQGARYWMEMSSIALQSQVKLGQCAMRMLGTRAVNPLQSAFDVWQSPFSASLD</sequence>